<feature type="domain" description="Fibronectin type III-like" evidence="7">
    <location>
        <begin position="687"/>
        <end position="756"/>
    </location>
</feature>
<sequence length="769" mass="86362">MNIIRFSLIGLVSALFFACGGEKGQAAYLDPAQPVEKRVSDLLGRMTLEEKVGQMCQYVGLEHMRQTAAGVDPEEIEKGHANGFYPEFPPEKIEQMTREGLIGSFLHVLTVEEANHLQVLAAESRLKVPLIIGIDAIHGNALVKGATVYPTPINQAASFNPELIEKMARQTALEMRATGMHWTFTPNVEVARDARWGRFGETFGEDPLLVGRMGAATVRGLQMEDYTGQDKVLACAKHFVGGSQSVNGINGAPFDVSERTMREIFFPPFKDCIDAGVATFMSAHNEYNGIPCHANKYLIEDVVRGEWKFKGFFVSDWMDIERLEDYHRVVPTWEDAFKLTVESGMDIHMHGPEFYFGVIDLVKQGKLSEKRIDKSVRMILEAKFRLGLFENPYVKDETTRKIVFNEDHRATALEAARQGIVLLKNEGLLPIDDKKYHKILVTGPNCNNQSILGDWAMEQPEENVITIWEGLKQVRPDVQFSLCDFDWDIRKMDTEKVKQAVSMARTSDLAIVVVGENSMRWNWNERTNGENVDRYDLTLYGLQQELVEEIYKTGIPVIVVLTSGRPMTTEWIDDHIPAIVNALEPGGQGGQAVAEILFGDVNPSAKLPMTIPRHSGQIQTYYNYRFTSKWFPYATGKSTPLYEFGYGLSYTTYQYSEVKLSTNEIKADGTLTASVEVTNTGMRDGTEIVQLYITDNISSATRPVKELKDFARVDLRAGETRNVEFTITPAQLAFYNVDMKYGVEPGMFTVSIGSSSRDADLKQAQFNVK</sequence>
<protein>
    <recommendedName>
        <fullName evidence="3">beta-glucosidase</fullName>
        <ecNumber evidence="3">3.2.1.21</ecNumber>
    </recommendedName>
</protein>
<dbReference type="Gene3D" id="3.40.50.1700">
    <property type="entry name" value="Glycoside hydrolase family 3 C-terminal domain"/>
    <property type="match status" value="1"/>
</dbReference>
<dbReference type="PANTHER" id="PTHR30620:SF16">
    <property type="entry name" value="LYSOSOMAL BETA GLUCOSIDASE"/>
    <property type="match status" value="1"/>
</dbReference>
<dbReference type="Pfam" id="PF01915">
    <property type="entry name" value="Glyco_hydro_3_C"/>
    <property type="match status" value="1"/>
</dbReference>
<evidence type="ECO:0000256" key="5">
    <source>
        <dbReference type="ARBA" id="ARBA00022801"/>
    </source>
</evidence>
<dbReference type="Gene3D" id="3.20.20.300">
    <property type="entry name" value="Glycoside hydrolase, family 3, N-terminal domain"/>
    <property type="match status" value="1"/>
</dbReference>
<comment type="similarity">
    <text evidence="2">Belongs to the glycosyl hydrolase 3 family.</text>
</comment>
<dbReference type="SMART" id="SM01217">
    <property type="entry name" value="Fn3_like"/>
    <property type="match status" value="1"/>
</dbReference>
<dbReference type="InterPro" id="IPR036962">
    <property type="entry name" value="Glyco_hydro_3_N_sf"/>
</dbReference>
<dbReference type="PROSITE" id="PS51257">
    <property type="entry name" value="PROKAR_LIPOPROTEIN"/>
    <property type="match status" value="1"/>
</dbReference>
<dbReference type="RefSeq" id="WP_296940282.1">
    <property type="nucleotide sequence ID" value="NZ_LT599032.1"/>
</dbReference>
<gene>
    <name evidence="8" type="ORF">KL86DYS1_11928</name>
</gene>
<dbReference type="EMBL" id="FLUM01000001">
    <property type="protein sequence ID" value="SBV97506.1"/>
    <property type="molecule type" value="Genomic_DNA"/>
</dbReference>
<evidence type="ECO:0000313" key="8">
    <source>
        <dbReference type="EMBL" id="SBV97506.1"/>
    </source>
</evidence>
<dbReference type="InterPro" id="IPR013783">
    <property type="entry name" value="Ig-like_fold"/>
</dbReference>
<dbReference type="SUPFAM" id="SSF52279">
    <property type="entry name" value="Beta-D-glucan exohydrolase, C-terminal domain"/>
    <property type="match status" value="1"/>
</dbReference>
<keyword evidence="4" id="KW-0732">Signal</keyword>
<dbReference type="PRINTS" id="PR00133">
    <property type="entry name" value="GLHYDRLASE3"/>
</dbReference>
<dbReference type="AlphaFoldDB" id="A0A212JDJ2"/>
<accession>A0A212JDJ2</accession>
<dbReference type="EC" id="3.2.1.21" evidence="3"/>
<dbReference type="PANTHER" id="PTHR30620">
    <property type="entry name" value="PERIPLASMIC BETA-GLUCOSIDASE-RELATED"/>
    <property type="match status" value="1"/>
</dbReference>
<name>A0A212JDJ2_9BACT</name>
<dbReference type="GO" id="GO:0008422">
    <property type="term" value="F:beta-glucosidase activity"/>
    <property type="evidence" value="ECO:0007669"/>
    <property type="project" value="UniProtKB-EC"/>
</dbReference>
<keyword evidence="5 8" id="KW-0378">Hydrolase</keyword>
<evidence type="ECO:0000256" key="4">
    <source>
        <dbReference type="ARBA" id="ARBA00022729"/>
    </source>
</evidence>
<dbReference type="Pfam" id="PF14310">
    <property type="entry name" value="Fn3-like"/>
    <property type="match status" value="1"/>
</dbReference>
<evidence type="ECO:0000256" key="2">
    <source>
        <dbReference type="ARBA" id="ARBA00005336"/>
    </source>
</evidence>
<evidence type="ECO:0000259" key="7">
    <source>
        <dbReference type="SMART" id="SM01217"/>
    </source>
</evidence>
<organism evidence="8">
    <name type="scientific">uncultured Dysgonomonas sp</name>
    <dbReference type="NCBI Taxonomy" id="206096"/>
    <lineage>
        <taxon>Bacteria</taxon>
        <taxon>Pseudomonadati</taxon>
        <taxon>Bacteroidota</taxon>
        <taxon>Bacteroidia</taxon>
        <taxon>Bacteroidales</taxon>
        <taxon>Dysgonomonadaceae</taxon>
        <taxon>Dysgonomonas</taxon>
        <taxon>environmental samples</taxon>
    </lineage>
</organism>
<dbReference type="Gene3D" id="2.60.40.10">
    <property type="entry name" value="Immunoglobulins"/>
    <property type="match status" value="1"/>
</dbReference>
<proteinExistence type="inferred from homology"/>
<dbReference type="InterPro" id="IPR051915">
    <property type="entry name" value="Cellulose_Degrad_GH3"/>
</dbReference>
<evidence type="ECO:0000256" key="3">
    <source>
        <dbReference type="ARBA" id="ARBA00012744"/>
    </source>
</evidence>
<keyword evidence="6" id="KW-0326">Glycosidase</keyword>
<evidence type="ECO:0000256" key="1">
    <source>
        <dbReference type="ARBA" id="ARBA00000448"/>
    </source>
</evidence>
<dbReference type="FunFam" id="2.60.40.10:FF:000495">
    <property type="entry name" value="Periplasmic beta-glucosidase"/>
    <property type="match status" value="1"/>
</dbReference>
<dbReference type="SUPFAM" id="SSF51445">
    <property type="entry name" value="(Trans)glycosidases"/>
    <property type="match status" value="1"/>
</dbReference>
<dbReference type="InterPro" id="IPR036881">
    <property type="entry name" value="Glyco_hydro_3_C_sf"/>
</dbReference>
<comment type="catalytic activity">
    <reaction evidence="1">
        <text>Hydrolysis of terminal, non-reducing beta-D-glucosyl residues with release of beta-D-glucose.</text>
        <dbReference type="EC" id="3.2.1.21"/>
    </reaction>
</comment>
<dbReference type="InterPro" id="IPR001764">
    <property type="entry name" value="Glyco_hydro_3_N"/>
</dbReference>
<reference evidence="8" key="1">
    <citation type="submission" date="2016-04" db="EMBL/GenBank/DDBJ databases">
        <authorList>
            <person name="Evans L.H."/>
            <person name="Alamgir A."/>
            <person name="Owens N."/>
            <person name="Weber N.D."/>
            <person name="Virtaneva K."/>
            <person name="Barbian K."/>
            <person name="Babar A."/>
            <person name="Rosenke K."/>
        </authorList>
    </citation>
    <scope>NUCLEOTIDE SEQUENCE</scope>
    <source>
        <strain evidence="8">86-1</strain>
    </source>
</reference>
<dbReference type="Pfam" id="PF00933">
    <property type="entry name" value="Glyco_hydro_3"/>
    <property type="match status" value="1"/>
</dbReference>
<dbReference type="InterPro" id="IPR026891">
    <property type="entry name" value="Fn3-like"/>
</dbReference>
<dbReference type="InterPro" id="IPR002772">
    <property type="entry name" value="Glyco_hydro_3_C"/>
</dbReference>
<dbReference type="GO" id="GO:0009251">
    <property type="term" value="P:glucan catabolic process"/>
    <property type="evidence" value="ECO:0007669"/>
    <property type="project" value="TreeGrafter"/>
</dbReference>
<evidence type="ECO:0000256" key="6">
    <source>
        <dbReference type="ARBA" id="ARBA00023295"/>
    </source>
</evidence>
<dbReference type="InterPro" id="IPR017853">
    <property type="entry name" value="GH"/>
</dbReference>